<evidence type="ECO:0000313" key="1">
    <source>
        <dbReference type="EMBL" id="TNN53427.1"/>
    </source>
</evidence>
<comment type="caution">
    <text evidence="1">The sequence shown here is derived from an EMBL/GenBank/DDBJ whole genome shotgun (WGS) entry which is preliminary data.</text>
</comment>
<keyword evidence="2" id="KW-1185">Reference proteome</keyword>
<gene>
    <name evidence="1" type="ORF">EYF80_036337</name>
</gene>
<dbReference type="AlphaFoldDB" id="A0A4Z2GIW3"/>
<protein>
    <submittedName>
        <fullName evidence="1">Uncharacterized protein</fullName>
    </submittedName>
</protein>
<organism evidence="1 2">
    <name type="scientific">Liparis tanakae</name>
    <name type="common">Tanaka's snailfish</name>
    <dbReference type="NCBI Taxonomy" id="230148"/>
    <lineage>
        <taxon>Eukaryota</taxon>
        <taxon>Metazoa</taxon>
        <taxon>Chordata</taxon>
        <taxon>Craniata</taxon>
        <taxon>Vertebrata</taxon>
        <taxon>Euteleostomi</taxon>
        <taxon>Actinopterygii</taxon>
        <taxon>Neopterygii</taxon>
        <taxon>Teleostei</taxon>
        <taxon>Neoteleostei</taxon>
        <taxon>Acanthomorphata</taxon>
        <taxon>Eupercaria</taxon>
        <taxon>Perciformes</taxon>
        <taxon>Cottioidei</taxon>
        <taxon>Cottales</taxon>
        <taxon>Liparidae</taxon>
        <taxon>Liparis</taxon>
    </lineage>
</organism>
<reference evidence="1 2" key="1">
    <citation type="submission" date="2019-03" db="EMBL/GenBank/DDBJ databases">
        <title>First draft genome of Liparis tanakae, snailfish: a comprehensive survey of snailfish specific genes.</title>
        <authorList>
            <person name="Kim W."/>
            <person name="Song I."/>
            <person name="Jeong J.-H."/>
            <person name="Kim D."/>
            <person name="Kim S."/>
            <person name="Ryu S."/>
            <person name="Song J.Y."/>
            <person name="Lee S.K."/>
        </authorList>
    </citation>
    <scope>NUCLEOTIDE SEQUENCE [LARGE SCALE GENOMIC DNA]</scope>
    <source>
        <tissue evidence="1">Muscle</tissue>
    </source>
</reference>
<accession>A0A4Z2GIW3</accession>
<evidence type="ECO:0000313" key="2">
    <source>
        <dbReference type="Proteomes" id="UP000314294"/>
    </source>
</evidence>
<dbReference type="Proteomes" id="UP000314294">
    <property type="component" value="Unassembled WGS sequence"/>
</dbReference>
<proteinExistence type="predicted"/>
<sequence>MPGSYHEDNDASRPAAAAAEHVLAAHTDPVPDVRTSLPMMKMKRVSFGLETLARYQTSPDGSRVGVSVSPLQTRGSRWDEGFRRKKLKVEVLGEEGAERRPVARELLTGRNKRQMEEGGGVTPF</sequence>
<name>A0A4Z2GIW3_9TELE</name>
<dbReference type="EMBL" id="SRLO01000516">
    <property type="protein sequence ID" value="TNN53427.1"/>
    <property type="molecule type" value="Genomic_DNA"/>
</dbReference>